<dbReference type="AlphaFoldDB" id="F3GDL5"/>
<protein>
    <submittedName>
        <fullName evidence="2">Uncharacterized protein</fullName>
    </submittedName>
</protein>
<dbReference type="BioCyc" id="PSYR629263:G11X0-4344-MONOMER"/>
<gene>
    <name evidence="2" type="ORF">PSYPI_23679</name>
</gene>
<comment type="caution">
    <text evidence="2">The sequence shown here is derived from an EMBL/GenBank/DDBJ whole genome shotgun (WGS) entry which is preliminary data.</text>
</comment>
<feature type="transmembrane region" description="Helical" evidence="1">
    <location>
        <begin position="21"/>
        <end position="43"/>
    </location>
</feature>
<sequence>MMTGMEPDQRSGQLFKNSAPYPGLFVGLAGVLVLIAFLAPMYSDWFLWLKPVTDTSQQWFERSGAITTIFGLLAINLVDSGVERLVPSRKLADVSNVHLYTGFEYSFMVMKALAFLTTIAGTFIWGYGTVILNIANRAA</sequence>
<evidence type="ECO:0000256" key="1">
    <source>
        <dbReference type="SAM" id="Phobius"/>
    </source>
</evidence>
<evidence type="ECO:0000313" key="3">
    <source>
        <dbReference type="Proteomes" id="UP000004986"/>
    </source>
</evidence>
<dbReference type="EMBL" id="AEAI01001198">
    <property type="protein sequence ID" value="EGH45165.1"/>
    <property type="molecule type" value="Genomic_DNA"/>
</dbReference>
<feature type="transmembrane region" description="Helical" evidence="1">
    <location>
        <begin position="113"/>
        <end position="135"/>
    </location>
</feature>
<keyword evidence="1" id="KW-1133">Transmembrane helix</keyword>
<organism evidence="2 3">
    <name type="scientific">Pseudomonas syringae pv. pisi str. 1704B</name>
    <dbReference type="NCBI Taxonomy" id="629263"/>
    <lineage>
        <taxon>Bacteria</taxon>
        <taxon>Pseudomonadati</taxon>
        <taxon>Pseudomonadota</taxon>
        <taxon>Gammaproteobacteria</taxon>
        <taxon>Pseudomonadales</taxon>
        <taxon>Pseudomonadaceae</taxon>
        <taxon>Pseudomonas</taxon>
        <taxon>Pseudomonas syringae</taxon>
    </lineage>
</organism>
<keyword evidence="1" id="KW-0812">Transmembrane</keyword>
<accession>F3GDL5</accession>
<name>F3GDL5_PSESJ</name>
<evidence type="ECO:0000313" key="2">
    <source>
        <dbReference type="EMBL" id="EGH45165.1"/>
    </source>
</evidence>
<reference evidence="2 3" key="1">
    <citation type="journal article" date="2011" name="PLoS Pathog.">
        <title>Dynamic evolution of pathogenicity revealed by sequencing and comparative genomics of 19 Pseudomonas syringae isolates.</title>
        <authorList>
            <person name="Baltrus D.A."/>
            <person name="Nishimura M.T."/>
            <person name="Romanchuk A."/>
            <person name="Chang J.H."/>
            <person name="Mukhtar M.S."/>
            <person name="Cherkis K."/>
            <person name="Roach J."/>
            <person name="Grant S.R."/>
            <person name="Jones C.D."/>
            <person name="Dangl J.L."/>
        </authorList>
    </citation>
    <scope>NUCLEOTIDE SEQUENCE [LARGE SCALE GENOMIC DNA]</scope>
    <source>
        <strain evidence="2 3">1704B</strain>
    </source>
</reference>
<dbReference type="HOGENOM" id="CLU_1843439_0_0_6"/>
<keyword evidence="3" id="KW-1185">Reference proteome</keyword>
<dbReference type="Proteomes" id="UP000004986">
    <property type="component" value="Unassembled WGS sequence"/>
</dbReference>
<proteinExistence type="predicted"/>
<keyword evidence="1" id="KW-0472">Membrane</keyword>